<evidence type="ECO:0000259" key="11">
    <source>
        <dbReference type="PROSITE" id="PS51900"/>
    </source>
</evidence>
<evidence type="ECO:0000256" key="8">
    <source>
        <dbReference type="ARBA" id="ARBA00023306"/>
    </source>
</evidence>
<keyword evidence="4" id="KW-0159">Chromosome partition</keyword>
<comment type="subcellular location">
    <subcellularLocation>
        <location evidence="1">Cytoplasm</location>
    </subcellularLocation>
</comment>
<dbReference type="InterPro" id="IPR010998">
    <property type="entry name" value="Integrase_recombinase_N"/>
</dbReference>
<dbReference type="SUPFAM" id="SSF56349">
    <property type="entry name" value="DNA breaking-rejoining enzymes"/>
    <property type="match status" value="1"/>
</dbReference>
<evidence type="ECO:0000256" key="3">
    <source>
        <dbReference type="ARBA" id="ARBA00022618"/>
    </source>
</evidence>
<evidence type="ECO:0000256" key="6">
    <source>
        <dbReference type="ARBA" id="ARBA00023125"/>
    </source>
</evidence>
<dbReference type="InterPro" id="IPR050090">
    <property type="entry name" value="Tyrosine_recombinase_XerCD"/>
</dbReference>
<dbReference type="InterPro" id="IPR013762">
    <property type="entry name" value="Integrase-like_cat_sf"/>
</dbReference>
<organism evidence="12 13">
    <name type="scientific">Candidatus Enterococcus ferrettii</name>
    <dbReference type="NCBI Taxonomy" id="2815324"/>
    <lineage>
        <taxon>Bacteria</taxon>
        <taxon>Bacillati</taxon>
        <taxon>Bacillota</taxon>
        <taxon>Bacilli</taxon>
        <taxon>Lactobacillales</taxon>
        <taxon>Enterococcaceae</taxon>
        <taxon>Enterococcus</taxon>
    </lineage>
</organism>
<keyword evidence="6 9" id="KW-0238">DNA-binding</keyword>
<evidence type="ECO:0000313" key="12">
    <source>
        <dbReference type="EMBL" id="MEO1772515.1"/>
    </source>
</evidence>
<keyword evidence="7" id="KW-0233">DNA recombination</keyword>
<dbReference type="Pfam" id="PF13495">
    <property type="entry name" value="Phage_int_SAM_4"/>
    <property type="match status" value="1"/>
</dbReference>
<keyword evidence="8" id="KW-0131">Cell cycle</keyword>
<dbReference type="EMBL" id="JAFREL020000004">
    <property type="protein sequence ID" value="MEO1772515.1"/>
    <property type="molecule type" value="Genomic_DNA"/>
</dbReference>
<dbReference type="Gene3D" id="1.10.443.10">
    <property type="entry name" value="Intergrase catalytic core"/>
    <property type="match status" value="1"/>
</dbReference>
<accession>A0ABV0EV24</accession>
<evidence type="ECO:0000256" key="2">
    <source>
        <dbReference type="ARBA" id="ARBA00022490"/>
    </source>
</evidence>
<feature type="domain" description="Tyr recombinase" evidence="10">
    <location>
        <begin position="133"/>
        <end position="306"/>
    </location>
</feature>
<gene>
    <name evidence="12" type="ORF">JZO67_004497</name>
</gene>
<feature type="domain" description="Core-binding (CB)" evidence="11">
    <location>
        <begin position="30"/>
        <end position="112"/>
    </location>
</feature>
<sequence length="310" mass="35448">MRKLKITMTFNLSKLQLEESRNEVVIYDQTSDIAAYKQFFISLKLRGLSDRSIQLYMYNIDKFNRFISKPFKKITANDIRSYIAHRTLVDKIANSTLDHERGVVVRFFSWLYEEEYITTNPSKRIEKIKVEKRLLESFTVAEVEFLRDSCRGLKQKMVLEMLLSTACRVSELVTLRMENYDRSGGTISVIGKGNKERIVFIHARAKIYIDAYLEKFPHDHGPIICGGDGIGSEMSTSGIQKMIKTIAGRAGVKEAYPHKFRRTTATDASHRGMALNDVRDLLGHSSAETTLLYIDSSKNDLKAKHAQFVG</sequence>
<evidence type="ECO:0000313" key="13">
    <source>
        <dbReference type="Proteomes" id="UP000664357"/>
    </source>
</evidence>
<dbReference type="PANTHER" id="PTHR30349">
    <property type="entry name" value="PHAGE INTEGRASE-RELATED"/>
    <property type="match status" value="1"/>
</dbReference>
<evidence type="ECO:0008006" key="14">
    <source>
        <dbReference type="Google" id="ProtNLM"/>
    </source>
</evidence>
<protein>
    <recommendedName>
        <fullName evidence="14">Integrase</fullName>
    </recommendedName>
</protein>
<dbReference type="Proteomes" id="UP000664357">
    <property type="component" value="Unassembled WGS sequence"/>
</dbReference>
<evidence type="ECO:0000256" key="4">
    <source>
        <dbReference type="ARBA" id="ARBA00022829"/>
    </source>
</evidence>
<keyword evidence="13" id="KW-1185">Reference proteome</keyword>
<reference evidence="12 13" key="1">
    <citation type="submission" date="2024-02" db="EMBL/GenBank/DDBJ databases">
        <title>The Genome Sequence of Enterococcus sp. DIV0159.</title>
        <authorList>
            <person name="Earl A."/>
            <person name="Manson A."/>
            <person name="Gilmore M."/>
            <person name="Sanders J."/>
            <person name="Shea T."/>
            <person name="Howe W."/>
            <person name="Livny J."/>
            <person name="Cuomo C."/>
            <person name="Neafsey D."/>
            <person name="Birren B."/>
        </authorList>
    </citation>
    <scope>NUCLEOTIDE SEQUENCE [LARGE SCALE GENOMIC DNA]</scope>
    <source>
        <strain evidence="12 13">665A</strain>
    </source>
</reference>
<evidence type="ECO:0000259" key="10">
    <source>
        <dbReference type="PROSITE" id="PS51898"/>
    </source>
</evidence>
<name>A0ABV0EV24_9ENTE</name>
<proteinExistence type="predicted"/>
<dbReference type="PROSITE" id="PS51898">
    <property type="entry name" value="TYR_RECOMBINASE"/>
    <property type="match status" value="1"/>
</dbReference>
<evidence type="ECO:0000256" key="5">
    <source>
        <dbReference type="ARBA" id="ARBA00022908"/>
    </source>
</evidence>
<keyword evidence="2" id="KW-0963">Cytoplasm</keyword>
<dbReference type="InterPro" id="IPR044068">
    <property type="entry name" value="CB"/>
</dbReference>
<dbReference type="PANTHER" id="PTHR30349:SF77">
    <property type="entry name" value="TYROSINE RECOMBINASE XERC"/>
    <property type="match status" value="1"/>
</dbReference>
<evidence type="ECO:0000256" key="1">
    <source>
        <dbReference type="ARBA" id="ARBA00004496"/>
    </source>
</evidence>
<keyword evidence="3" id="KW-0132">Cell division</keyword>
<dbReference type="Pfam" id="PF00589">
    <property type="entry name" value="Phage_integrase"/>
    <property type="match status" value="1"/>
</dbReference>
<dbReference type="InterPro" id="IPR002104">
    <property type="entry name" value="Integrase_catalytic"/>
</dbReference>
<evidence type="ECO:0000256" key="9">
    <source>
        <dbReference type="PROSITE-ProRule" id="PRU01248"/>
    </source>
</evidence>
<dbReference type="InterPro" id="IPR004107">
    <property type="entry name" value="Integrase_SAM-like_N"/>
</dbReference>
<dbReference type="PROSITE" id="PS51900">
    <property type="entry name" value="CB"/>
    <property type="match status" value="1"/>
</dbReference>
<evidence type="ECO:0000256" key="7">
    <source>
        <dbReference type="ARBA" id="ARBA00023172"/>
    </source>
</evidence>
<dbReference type="InterPro" id="IPR011010">
    <property type="entry name" value="DNA_brk_join_enz"/>
</dbReference>
<keyword evidence="5" id="KW-0229">DNA integration</keyword>
<comment type="caution">
    <text evidence="12">The sequence shown here is derived from an EMBL/GenBank/DDBJ whole genome shotgun (WGS) entry which is preliminary data.</text>
</comment>
<dbReference type="Gene3D" id="1.10.150.130">
    <property type="match status" value="1"/>
</dbReference>